<evidence type="ECO:0000256" key="1">
    <source>
        <dbReference type="SAM" id="MobiDB-lite"/>
    </source>
</evidence>
<keyword evidence="4" id="KW-1185">Reference proteome</keyword>
<dbReference type="EMBL" id="PXYL01000028">
    <property type="protein sequence ID" value="PSJ53792.1"/>
    <property type="molecule type" value="Genomic_DNA"/>
</dbReference>
<sequence length="87" mass="8890">MMMMVMMGVLMMPGLPGVAAAGGTASARRTADISAACGATATAAHVVGRAACGTATDPGSQRRGHQSYRQRKRSHNSHDHLGVPSSL</sequence>
<feature type="chain" id="PRO_5015167391" description="Secreted protein" evidence="2">
    <location>
        <begin position="22"/>
        <end position="87"/>
    </location>
</feature>
<accession>A0A2P7RUE1</accession>
<feature type="region of interest" description="Disordered" evidence="1">
    <location>
        <begin position="52"/>
        <end position="87"/>
    </location>
</feature>
<feature type="signal peptide" evidence="2">
    <location>
        <begin position="1"/>
        <end position="21"/>
    </location>
</feature>
<keyword evidence="2" id="KW-0732">Signal</keyword>
<organism evidence="3 4">
    <name type="scientific">Pseudaminobacter soli</name>
    <name type="common">ex Li et al. 2025</name>
    <dbReference type="NCBI Taxonomy" id="1295366"/>
    <lineage>
        <taxon>Bacteria</taxon>
        <taxon>Pseudomonadati</taxon>
        <taxon>Pseudomonadota</taxon>
        <taxon>Alphaproteobacteria</taxon>
        <taxon>Hyphomicrobiales</taxon>
        <taxon>Phyllobacteriaceae</taxon>
        <taxon>Pseudaminobacter</taxon>
    </lineage>
</organism>
<reference evidence="3 4" key="1">
    <citation type="submission" date="2018-03" db="EMBL/GenBank/DDBJ databases">
        <title>The draft genome of Mesorhizobium soli JCM 19897.</title>
        <authorList>
            <person name="Li L."/>
            <person name="Liu L."/>
            <person name="Liang L."/>
            <person name="Wang T."/>
            <person name="Zhang X."/>
        </authorList>
    </citation>
    <scope>NUCLEOTIDE SEQUENCE [LARGE SCALE GENOMIC DNA]</scope>
    <source>
        <strain evidence="3 4">JCM 19897</strain>
    </source>
</reference>
<gene>
    <name evidence="3" type="ORF">C7I85_27905</name>
</gene>
<comment type="caution">
    <text evidence="3">The sequence shown here is derived from an EMBL/GenBank/DDBJ whole genome shotgun (WGS) entry which is preliminary data.</text>
</comment>
<dbReference type="Proteomes" id="UP000240653">
    <property type="component" value="Unassembled WGS sequence"/>
</dbReference>
<name>A0A2P7RUE1_9HYPH</name>
<evidence type="ECO:0008006" key="5">
    <source>
        <dbReference type="Google" id="ProtNLM"/>
    </source>
</evidence>
<evidence type="ECO:0000256" key="2">
    <source>
        <dbReference type="SAM" id="SignalP"/>
    </source>
</evidence>
<dbReference type="AlphaFoldDB" id="A0A2P7RUE1"/>
<evidence type="ECO:0000313" key="4">
    <source>
        <dbReference type="Proteomes" id="UP000240653"/>
    </source>
</evidence>
<feature type="compositionally biased region" description="Basic residues" evidence="1">
    <location>
        <begin position="62"/>
        <end position="75"/>
    </location>
</feature>
<evidence type="ECO:0000313" key="3">
    <source>
        <dbReference type="EMBL" id="PSJ53792.1"/>
    </source>
</evidence>
<protein>
    <recommendedName>
        <fullName evidence="5">Secreted protein</fullName>
    </recommendedName>
</protein>
<proteinExistence type="predicted"/>